<name>A0A7J9A042_9ROSI</name>
<protein>
    <submittedName>
        <fullName evidence="2">Uncharacterized protein</fullName>
    </submittedName>
</protein>
<feature type="region of interest" description="Disordered" evidence="1">
    <location>
        <begin position="143"/>
        <end position="163"/>
    </location>
</feature>
<keyword evidence="3" id="KW-1185">Reference proteome</keyword>
<evidence type="ECO:0000313" key="2">
    <source>
        <dbReference type="EMBL" id="MBA0717448.1"/>
    </source>
</evidence>
<dbReference type="EMBL" id="JABEZV010000008">
    <property type="protein sequence ID" value="MBA0717448.1"/>
    <property type="molecule type" value="Genomic_DNA"/>
</dbReference>
<comment type="caution">
    <text evidence="2">The sequence shown here is derived from an EMBL/GenBank/DDBJ whole genome shotgun (WGS) entry which is preliminary data.</text>
</comment>
<evidence type="ECO:0000313" key="3">
    <source>
        <dbReference type="Proteomes" id="UP000593574"/>
    </source>
</evidence>
<gene>
    <name evidence="2" type="ORF">Golax_005271</name>
</gene>
<feature type="non-terminal residue" evidence="2">
    <location>
        <position position="1"/>
    </location>
</feature>
<proteinExistence type="predicted"/>
<evidence type="ECO:0000256" key="1">
    <source>
        <dbReference type="SAM" id="MobiDB-lite"/>
    </source>
</evidence>
<reference evidence="2 3" key="1">
    <citation type="journal article" date="2019" name="Genome Biol. Evol.">
        <title>Insights into the evolution of the New World diploid cottons (Gossypium, subgenus Houzingenia) based on genome sequencing.</title>
        <authorList>
            <person name="Grover C.E."/>
            <person name="Arick M.A. 2nd"/>
            <person name="Thrash A."/>
            <person name="Conover J.L."/>
            <person name="Sanders W.S."/>
            <person name="Peterson D.G."/>
            <person name="Frelichowski J.E."/>
            <person name="Scheffler J.A."/>
            <person name="Scheffler B.E."/>
            <person name="Wendel J.F."/>
        </authorList>
    </citation>
    <scope>NUCLEOTIDE SEQUENCE [LARGE SCALE GENOMIC DNA]</scope>
    <source>
        <strain evidence="2">4</strain>
        <tissue evidence="2">Leaf</tissue>
    </source>
</reference>
<organism evidence="2 3">
    <name type="scientific">Gossypium laxum</name>
    <dbReference type="NCBI Taxonomy" id="34288"/>
    <lineage>
        <taxon>Eukaryota</taxon>
        <taxon>Viridiplantae</taxon>
        <taxon>Streptophyta</taxon>
        <taxon>Embryophyta</taxon>
        <taxon>Tracheophyta</taxon>
        <taxon>Spermatophyta</taxon>
        <taxon>Magnoliopsida</taxon>
        <taxon>eudicotyledons</taxon>
        <taxon>Gunneridae</taxon>
        <taxon>Pentapetalae</taxon>
        <taxon>rosids</taxon>
        <taxon>malvids</taxon>
        <taxon>Malvales</taxon>
        <taxon>Malvaceae</taxon>
        <taxon>Malvoideae</taxon>
        <taxon>Gossypium</taxon>
    </lineage>
</organism>
<sequence>HKLRAFPSAWIHKTHFLEVSLNTYDYKDLQKYLCQINKIIPSEIWPLGKTLAPWDVERDPPTPYQEQLKEALKEYHSNRPDPKEWSQKYPIYCTQATQDTPTWKDVVEDISKWKDVYEMTPPDDLEQRIEQLELKCYRAREEKKRKVEELNLTSDVSTDYDTD</sequence>
<dbReference type="AlphaFoldDB" id="A0A7J9A042"/>
<dbReference type="Proteomes" id="UP000593574">
    <property type="component" value="Unassembled WGS sequence"/>
</dbReference>
<accession>A0A7J9A042</accession>